<evidence type="ECO:0000256" key="3">
    <source>
        <dbReference type="ARBA" id="ARBA00031983"/>
    </source>
</evidence>
<name>A0AAD1FHB5_METFU</name>
<dbReference type="Pfam" id="PF03641">
    <property type="entry name" value="Lysine_decarbox"/>
    <property type="match status" value="1"/>
</dbReference>
<sequence length="359" mass="40700">MPYDPDDYLSRHFQTSGIDLKQKVDDLIGLIVPNDSPNLQLYREMLITVVRMAQADRNRWDAKIMLQTLREMEHAFCVLEQFKRRRKVTVFGSARTPQGHPLYTLARDLGAELAKRDLMVITGAGGGIMSATHEGAGLENSLGLNITLPFEQQANDIVAGTDHLLSFHFFFVRKLFFVKEADALVLCPGGFGTLDEALEVLTLIQTGKSPIVPVVLLDEPDGTYWEDAIGFLHEQLAGNRYILPSDMNLVRLVRSAEEAAAEIAQFYRNYHSSRWLKGLFMIRMNHALNETALGQIQEDFAQLCIEGSFTQQSFDESEKDEPEFSDLVRLAFRFNGRDHGRLRELIDRLNLPQNWAIKA</sequence>
<dbReference type="EC" id="3.2.2.4" evidence="2"/>
<dbReference type="Proteomes" id="UP000218554">
    <property type="component" value="Chromosome"/>
</dbReference>
<keyword evidence="5" id="KW-1185">Reference proteome</keyword>
<organism evidence="4 5">
    <name type="scientific">Metapseudomonas furukawaii</name>
    <name type="common">Pseudomonas furukawaii</name>
    <dbReference type="NCBI Taxonomy" id="1149133"/>
    <lineage>
        <taxon>Bacteria</taxon>
        <taxon>Pseudomonadati</taxon>
        <taxon>Pseudomonadota</taxon>
        <taxon>Gammaproteobacteria</taxon>
        <taxon>Pseudomonadales</taxon>
        <taxon>Pseudomonadaceae</taxon>
        <taxon>Metapseudomonas</taxon>
    </lineage>
</organism>
<evidence type="ECO:0000313" key="5">
    <source>
        <dbReference type="Proteomes" id="UP000218554"/>
    </source>
</evidence>
<dbReference type="Gene3D" id="3.40.50.450">
    <property type="match status" value="1"/>
</dbReference>
<dbReference type="EMBL" id="AP014862">
    <property type="protein sequence ID" value="BAU76184.1"/>
    <property type="molecule type" value="Genomic_DNA"/>
</dbReference>
<protein>
    <recommendedName>
        <fullName evidence="3">AMP nucleosidase</fullName>
        <ecNumber evidence="2">3.2.2.4</ecNumber>
    </recommendedName>
    <alternativeName>
        <fullName evidence="3">AMP nucleosidase</fullName>
    </alternativeName>
</protein>
<dbReference type="GO" id="GO:0008714">
    <property type="term" value="F:AMP nucleosidase activity"/>
    <property type="evidence" value="ECO:0007669"/>
    <property type="project" value="UniProtKB-EC"/>
</dbReference>
<dbReference type="FunFam" id="3.40.50.450:FF:000027">
    <property type="entry name" value="Possible lysine decarboxylase"/>
    <property type="match status" value="1"/>
</dbReference>
<reference evidence="5" key="1">
    <citation type="submission" date="2015-05" db="EMBL/GenBank/DDBJ databases">
        <title>Draft genome sequencing of a biphenyl-degrading bacterium, Pseudomonas balearica KF707 (=NBRC110670).</title>
        <authorList>
            <person name="Kimura N."/>
            <person name="Hirose J."/>
            <person name="Watanabe T."/>
            <person name="Suenaga H."/>
            <person name="Fujihara H."/>
            <person name="Noguchi M."/>
            <person name="Hashimoto M."/>
            <person name="Shimodaira J."/>
            <person name="Tsuchikane K."/>
            <person name="Hosoyama A."/>
            <person name="Yamazoe A."/>
            <person name="Fujita N."/>
            <person name="Furukawa K."/>
        </authorList>
    </citation>
    <scope>NUCLEOTIDE SEQUENCE [LARGE SCALE GENOMIC DNA]</scope>
    <source>
        <strain evidence="5">DSM 10086 / NBRC 110670 / KF707</strain>
    </source>
</reference>
<evidence type="ECO:0000313" key="4">
    <source>
        <dbReference type="EMBL" id="BAU76184.1"/>
    </source>
</evidence>
<dbReference type="KEGG" id="pfuw:KF707C_44960"/>
<accession>A0AAD1FHB5</accession>
<proteinExistence type="predicted"/>
<dbReference type="InterPro" id="IPR052341">
    <property type="entry name" value="LOG_family_nucleotidases"/>
</dbReference>
<dbReference type="SUPFAM" id="SSF102405">
    <property type="entry name" value="MCP/YpsA-like"/>
    <property type="match status" value="1"/>
</dbReference>
<comment type="catalytic activity">
    <reaction evidence="1">
        <text>AMP + H2O = D-ribose 5-phosphate + adenine</text>
        <dbReference type="Rhea" id="RHEA:20129"/>
        <dbReference type="ChEBI" id="CHEBI:15377"/>
        <dbReference type="ChEBI" id="CHEBI:16708"/>
        <dbReference type="ChEBI" id="CHEBI:78346"/>
        <dbReference type="ChEBI" id="CHEBI:456215"/>
        <dbReference type="EC" id="3.2.2.4"/>
    </reaction>
</comment>
<gene>
    <name evidence="4" type="ORF">KF707C_44960</name>
</gene>
<dbReference type="RefSeq" id="WP_004421120.1">
    <property type="nucleotide sequence ID" value="NZ_AJMR01000099.1"/>
</dbReference>
<reference evidence="4 5" key="2">
    <citation type="journal article" date="2017" name="Int. J. Syst. Evol. Microbiol.">
        <title>Pseudomonas furukawaii sp. nov., a polychlorinated biphenyl-degrading bacterium isolated from biphenyl-contaminated soil in Japan.</title>
        <authorList>
            <person name="Kimura N."/>
            <person name="Watanabe T."/>
            <person name="Suenaga H."/>
            <person name="Fujihara H."/>
            <person name="Futagami T."/>
            <person name="Goto M."/>
            <person name="Hanada S."/>
            <person name="Hirose J."/>
        </authorList>
    </citation>
    <scope>NUCLEOTIDE SEQUENCE [LARGE SCALE GENOMIC DNA]</scope>
    <source>
        <strain evidence="5">DSM 10086 / NBRC 110670 / KF707</strain>
    </source>
</reference>
<dbReference type="InterPro" id="IPR031100">
    <property type="entry name" value="LOG_fam"/>
</dbReference>
<evidence type="ECO:0000256" key="2">
    <source>
        <dbReference type="ARBA" id="ARBA00011985"/>
    </source>
</evidence>
<evidence type="ECO:0000256" key="1">
    <source>
        <dbReference type="ARBA" id="ARBA00000274"/>
    </source>
</evidence>
<dbReference type="AlphaFoldDB" id="A0AAD1FHB5"/>
<dbReference type="PANTHER" id="PTHR43393">
    <property type="entry name" value="CYTOKININ RIBOSIDE 5'-MONOPHOSPHATE PHOSPHORIBOHYDROLASE"/>
    <property type="match status" value="1"/>
</dbReference>
<dbReference type="PANTHER" id="PTHR43393:SF2">
    <property type="entry name" value="CYTOKININ RIBOSIDE 5'-MONOPHOSPHATE PHOSPHORIBOHYDROLASE"/>
    <property type="match status" value="1"/>
</dbReference>
<dbReference type="GO" id="GO:0005829">
    <property type="term" value="C:cytosol"/>
    <property type="evidence" value="ECO:0007669"/>
    <property type="project" value="TreeGrafter"/>
</dbReference>